<dbReference type="PANTHER" id="PTHR23518:SF2">
    <property type="entry name" value="MAJOR FACILITATOR SUPERFAMILY TRANSPORTER"/>
    <property type="match status" value="1"/>
</dbReference>
<evidence type="ECO:0000313" key="3">
    <source>
        <dbReference type="EMBL" id="SVD62600.1"/>
    </source>
</evidence>
<keyword evidence="1" id="KW-0472">Membrane</keyword>
<feature type="non-terminal residue" evidence="3">
    <location>
        <position position="1"/>
    </location>
</feature>
<dbReference type="EMBL" id="UINC01162701">
    <property type="protein sequence ID" value="SVD62600.1"/>
    <property type="molecule type" value="Genomic_DNA"/>
</dbReference>
<feature type="domain" description="Major facilitator superfamily (MFS) profile" evidence="2">
    <location>
        <begin position="2"/>
        <end position="231"/>
    </location>
</feature>
<feature type="transmembrane region" description="Helical" evidence="1">
    <location>
        <begin position="200"/>
        <end position="221"/>
    </location>
</feature>
<accession>A0A382WVJ6</accession>
<feature type="transmembrane region" description="Helical" evidence="1">
    <location>
        <begin position="132"/>
        <end position="154"/>
    </location>
</feature>
<dbReference type="PANTHER" id="PTHR23518">
    <property type="entry name" value="C-METHYLTRANSFERASE"/>
    <property type="match status" value="1"/>
</dbReference>
<protein>
    <recommendedName>
        <fullName evidence="2">Major facilitator superfamily (MFS) profile domain-containing protein</fullName>
    </recommendedName>
</protein>
<evidence type="ECO:0000259" key="2">
    <source>
        <dbReference type="PROSITE" id="PS50850"/>
    </source>
</evidence>
<dbReference type="InterPro" id="IPR011701">
    <property type="entry name" value="MFS"/>
</dbReference>
<feature type="transmembrane region" description="Helical" evidence="1">
    <location>
        <begin position="77"/>
        <end position="99"/>
    </location>
</feature>
<dbReference type="Pfam" id="PF07690">
    <property type="entry name" value="MFS_1"/>
    <property type="match status" value="1"/>
</dbReference>
<dbReference type="InterPro" id="IPR020846">
    <property type="entry name" value="MFS_dom"/>
</dbReference>
<dbReference type="Gene3D" id="1.20.1250.20">
    <property type="entry name" value="MFS general substrate transporter like domains"/>
    <property type="match status" value="1"/>
</dbReference>
<evidence type="ECO:0000256" key="1">
    <source>
        <dbReference type="SAM" id="Phobius"/>
    </source>
</evidence>
<dbReference type="GO" id="GO:0022857">
    <property type="term" value="F:transmembrane transporter activity"/>
    <property type="evidence" value="ECO:0007669"/>
    <property type="project" value="InterPro"/>
</dbReference>
<keyword evidence="1" id="KW-1133">Transmembrane helix</keyword>
<dbReference type="PROSITE" id="PS50850">
    <property type="entry name" value="MFS"/>
    <property type="match status" value="1"/>
</dbReference>
<dbReference type="InterPro" id="IPR036259">
    <property type="entry name" value="MFS_trans_sf"/>
</dbReference>
<organism evidence="3">
    <name type="scientific">marine metagenome</name>
    <dbReference type="NCBI Taxonomy" id="408172"/>
    <lineage>
        <taxon>unclassified sequences</taxon>
        <taxon>metagenomes</taxon>
        <taxon>ecological metagenomes</taxon>
    </lineage>
</organism>
<feature type="transmembrane region" description="Helical" evidence="1">
    <location>
        <begin position="105"/>
        <end position="125"/>
    </location>
</feature>
<dbReference type="SUPFAM" id="SSF103473">
    <property type="entry name" value="MFS general substrate transporter"/>
    <property type="match status" value="1"/>
</dbReference>
<dbReference type="AlphaFoldDB" id="A0A382WVJ6"/>
<proteinExistence type="predicted"/>
<keyword evidence="1" id="KW-0812">Transmembrane</keyword>
<sequence length="231" mass="23965">WSLIPAFLGVVLLAVGARDLPIPTSTSTKGTPGMGLRGLGRGFTAFAACSVLFEIGNSADAFLVLRAQERGVSVVGLLWMLLAFNVVYTLVSTPAGFLADRVPRKWVVCGGWCIYALVYLGFALVNSSTQVTLLYMIYGVYHGLVAGAAKALVADLVPEELRGTAYGAYAAVVGLVSLPASVLAGVLWQGLGAWSGFGAAAPFWLGAVTALAATVLLFLTVPAEPVNSARV</sequence>
<feature type="transmembrane region" description="Helical" evidence="1">
    <location>
        <begin position="166"/>
        <end position="188"/>
    </location>
</feature>
<gene>
    <name evidence="3" type="ORF">METZ01_LOCUS415454</name>
</gene>
<reference evidence="3" key="1">
    <citation type="submission" date="2018-05" db="EMBL/GenBank/DDBJ databases">
        <authorList>
            <person name="Lanie J.A."/>
            <person name="Ng W.-L."/>
            <person name="Kazmierczak K.M."/>
            <person name="Andrzejewski T.M."/>
            <person name="Davidsen T.M."/>
            <person name="Wayne K.J."/>
            <person name="Tettelin H."/>
            <person name="Glass J.I."/>
            <person name="Rusch D."/>
            <person name="Podicherti R."/>
            <person name="Tsui H.-C.T."/>
            <person name="Winkler M.E."/>
        </authorList>
    </citation>
    <scope>NUCLEOTIDE SEQUENCE</scope>
</reference>
<name>A0A382WVJ6_9ZZZZ</name>